<name>A0A4Y2EFU1_ARAVE</name>
<sequence length="119" mass="14286">MTRCVRECWDVCLVIPWSGWKPEIYLRENTKEACRACKDLSRRTTLRETSQWTRRHYGDMTTENFDLQRAESQRDLLTETLIAKLKARLELPPDKDDYLRRVPDAFFWPEGSYGFSRYT</sequence>
<comment type="caution">
    <text evidence="1">The sequence shown here is derived from an EMBL/GenBank/DDBJ whole genome shotgun (WGS) entry which is preliminary data.</text>
</comment>
<gene>
    <name evidence="1" type="ORF">AVEN_217900_1</name>
</gene>
<dbReference type="OrthoDB" id="10619558at2759"/>
<evidence type="ECO:0000313" key="1">
    <source>
        <dbReference type="EMBL" id="GBM28000.1"/>
    </source>
</evidence>
<reference evidence="1 2" key="1">
    <citation type="journal article" date="2019" name="Sci. Rep.">
        <title>Orb-weaving spider Araneus ventricosus genome elucidates the spidroin gene catalogue.</title>
        <authorList>
            <person name="Kono N."/>
            <person name="Nakamura H."/>
            <person name="Ohtoshi R."/>
            <person name="Moran D.A.P."/>
            <person name="Shinohara A."/>
            <person name="Yoshida Y."/>
            <person name="Fujiwara M."/>
            <person name="Mori M."/>
            <person name="Tomita M."/>
            <person name="Arakawa K."/>
        </authorList>
    </citation>
    <scope>NUCLEOTIDE SEQUENCE [LARGE SCALE GENOMIC DNA]</scope>
</reference>
<organism evidence="1 2">
    <name type="scientific">Araneus ventricosus</name>
    <name type="common">Orbweaver spider</name>
    <name type="synonym">Epeira ventricosa</name>
    <dbReference type="NCBI Taxonomy" id="182803"/>
    <lineage>
        <taxon>Eukaryota</taxon>
        <taxon>Metazoa</taxon>
        <taxon>Ecdysozoa</taxon>
        <taxon>Arthropoda</taxon>
        <taxon>Chelicerata</taxon>
        <taxon>Arachnida</taxon>
        <taxon>Araneae</taxon>
        <taxon>Araneomorphae</taxon>
        <taxon>Entelegynae</taxon>
        <taxon>Araneoidea</taxon>
        <taxon>Araneidae</taxon>
        <taxon>Araneus</taxon>
    </lineage>
</organism>
<accession>A0A4Y2EFU1</accession>
<dbReference type="AlphaFoldDB" id="A0A4Y2EFU1"/>
<dbReference type="Proteomes" id="UP000499080">
    <property type="component" value="Unassembled WGS sequence"/>
</dbReference>
<keyword evidence="2" id="KW-1185">Reference proteome</keyword>
<protein>
    <submittedName>
        <fullName evidence="1">Uncharacterized protein</fullName>
    </submittedName>
</protein>
<evidence type="ECO:0000313" key="2">
    <source>
        <dbReference type="Proteomes" id="UP000499080"/>
    </source>
</evidence>
<proteinExistence type="predicted"/>
<dbReference type="EMBL" id="BGPR01000600">
    <property type="protein sequence ID" value="GBM28000.1"/>
    <property type="molecule type" value="Genomic_DNA"/>
</dbReference>